<gene>
    <name evidence="7" type="primary">pglI</name>
    <name evidence="7" type="ORF">ETAA8_61910</name>
</gene>
<reference evidence="7 8" key="1">
    <citation type="submission" date="2019-02" db="EMBL/GenBank/DDBJ databases">
        <title>Deep-cultivation of Planctomycetes and their phenomic and genomic characterization uncovers novel biology.</title>
        <authorList>
            <person name="Wiegand S."/>
            <person name="Jogler M."/>
            <person name="Boedeker C."/>
            <person name="Pinto D."/>
            <person name="Vollmers J."/>
            <person name="Rivas-Marin E."/>
            <person name="Kohn T."/>
            <person name="Peeters S.H."/>
            <person name="Heuer A."/>
            <person name="Rast P."/>
            <person name="Oberbeckmann S."/>
            <person name="Bunk B."/>
            <person name="Jeske O."/>
            <person name="Meyerdierks A."/>
            <person name="Storesund J.E."/>
            <person name="Kallscheuer N."/>
            <person name="Luecker S."/>
            <person name="Lage O.M."/>
            <person name="Pohl T."/>
            <person name="Merkel B.J."/>
            <person name="Hornburger P."/>
            <person name="Mueller R.-W."/>
            <person name="Bruemmer F."/>
            <person name="Labrenz M."/>
            <person name="Spormann A.M."/>
            <person name="Op den Camp H."/>
            <person name="Overmann J."/>
            <person name="Amann R."/>
            <person name="Jetten M.S.M."/>
            <person name="Mascher T."/>
            <person name="Medema M.H."/>
            <person name="Devos D.P."/>
            <person name="Kaster A.-K."/>
            <person name="Ovreas L."/>
            <person name="Rohde M."/>
            <person name="Galperin M.Y."/>
            <person name="Jogler C."/>
        </authorList>
    </citation>
    <scope>NUCLEOTIDE SEQUENCE [LARGE SCALE GENOMIC DNA]</scope>
    <source>
        <strain evidence="7 8">ETA_A8</strain>
    </source>
</reference>
<dbReference type="InterPro" id="IPR029044">
    <property type="entry name" value="Nucleotide-diphossugar_trans"/>
</dbReference>
<dbReference type="RefSeq" id="WP_145097507.1">
    <property type="nucleotide sequence ID" value="NZ_CP036274.1"/>
</dbReference>
<dbReference type="AlphaFoldDB" id="A0A517YLG0"/>
<evidence type="ECO:0000256" key="2">
    <source>
        <dbReference type="ARBA" id="ARBA00022475"/>
    </source>
</evidence>
<evidence type="ECO:0000313" key="7">
    <source>
        <dbReference type="EMBL" id="QDU31038.1"/>
    </source>
</evidence>
<keyword evidence="4 7" id="KW-0808">Transferase</keyword>
<evidence type="ECO:0000259" key="6">
    <source>
        <dbReference type="Pfam" id="PF00535"/>
    </source>
</evidence>
<keyword evidence="3 7" id="KW-0328">Glycosyltransferase</keyword>
<evidence type="ECO:0000256" key="5">
    <source>
        <dbReference type="ARBA" id="ARBA00023136"/>
    </source>
</evidence>
<dbReference type="KEGG" id="aagg:ETAA8_61910"/>
<dbReference type="EC" id="2.4.1.293" evidence="7"/>
<proteinExistence type="predicted"/>
<dbReference type="SUPFAM" id="SSF53448">
    <property type="entry name" value="Nucleotide-diphospho-sugar transferases"/>
    <property type="match status" value="1"/>
</dbReference>
<name>A0A517YLG0_9BACT</name>
<feature type="domain" description="Glycosyltransferase 2-like" evidence="6">
    <location>
        <begin position="4"/>
        <end position="123"/>
    </location>
</feature>
<evidence type="ECO:0000256" key="3">
    <source>
        <dbReference type="ARBA" id="ARBA00022676"/>
    </source>
</evidence>
<keyword evidence="5" id="KW-0472">Membrane</keyword>
<keyword evidence="2" id="KW-1003">Cell membrane</keyword>
<dbReference type="Pfam" id="PF00535">
    <property type="entry name" value="Glycos_transf_2"/>
    <property type="match status" value="1"/>
</dbReference>
<dbReference type="GO" id="GO:0005886">
    <property type="term" value="C:plasma membrane"/>
    <property type="evidence" value="ECO:0007669"/>
    <property type="project" value="UniProtKB-SubCell"/>
</dbReference>
<dbReference type="PANTHER" id="PTHR43646">
    <property type="entry name" value="GLYCOSYLTRANSFERASE"/>
    <property type="match status" value="1"/>
</dbReference>
<dbReference type="EMBL" id="CP036274">
    <property type="protein sequence ID" value="QDU31038.1"/>
    <property type="molecule type" value="Genomic_DNA"/>
</dbReference>
<evidence type="ECO:0000313" key="8">
    <source>
        <dbReference type="Proteomes" id="UP000315017"/>
    </source>
</evidence>
<evidence type="ECO:0000256" key="4">
    <source>
        <dbReference type="ARBA" id="ARBA00022679"/>
    </source>
</evidence>
<dbReference type="Gene3D" id="3.90.550.10">
    <property type="entry name" value="Spore Coat Polysaccharide Biosynthesis Protein SpsA, Chain A"/>
    <property type="match status" value="1"/>
</dbReference>
<dbReference type="CDD" id="cd00761">
    <property type="entry name" value="Glyco_tranf_GTA_type"/>
    <property type="match status" value="1"/>
</dbReference>
<organism evidence="7 8">
    <name type="scientific">Anatilimnocola aggregata</name>
    <dbReference type="NCBI Taxonomy" id="2528021"/>
    <lineage>
        <taxon>Bacteria</taxon>
        <taxon>Pseudomonadati</taxon>
        <taxon>Planctomycetota</taxon>
        <taxon>Planctomycetia</taxon>
        <taxon>Pirellulales</taxon>
        <taxon>Pirellulaceae</taxon>
        <taxon>Anatilimnocola</taxon>
    </lineage>
</organism>
<dbReference type="OrthoDB" id="9772170at2"/>
<protein>
    <submittedName>
        <fullName evidence="7">GalNAc(5)-diNAcBac-PP-undecaprenol beta-1,3-glucosyltransferase</fullName>
        <ecNumber evidence="7">2.4.1.293</ecNumber>
    </submittedName>
</protein>
<dbReference type="PANTHER" id="PTHR43646:SF2">
    <property type="entry name" value="GLYCOSYLTRANSFERASE 2-LIKE DOMAIN-CONTAINING PROTEIN"/>
    <property type="match status" value="1"/>
</dbReference>
<evidence type="ECO:0000256" key="1">
    <source>
        <dbReference type="ARBA" id="ARBA00004236"/>
    </source>
</evidence>
<dbReference type="Proteomes" id="UP000315017">
    <property type="component" value="Chromosome"/>
</dbReference>
<dbReference type="GO" id="GO:0016757">
    <property type="term" value="F:glycosyltransferase activity"/>
    <property type="evidence" value="ECO:0007669"/>
    <property type="project" value="UniProtKB-KW"/>
</dbReference>
<dbReference type="InterPro" id="IPR001173">
    <property type="entry name" value="Glyco_trans_2-like"/>
</dbReference>
<keyword evidence="8" id="KW-1185">Reference proteome</keyword>
<comment type="subcellular location">
    <subcellularLocation>
        <location evidence="1">Cell membrane</location>
    </subcellularLocation>
</comment>
<accession>A0A517YLG0</accession>
<sequence>MKFSLVVPTIGRPAELQRFIDHLHLQGGDRVDLRELELIVVDQSGKRDTGELLAQQQAEFTIRHLPMTGRGASRARNYGWSFAQGEFITFPDDDSHYPAGFLERVLHCFDDPEVTAISATVEFMGKADAKAGRITRQNVLHRCIEAALFARRAPLGDLRYDERMGVGCETPWNSDEGPDLLLRMMERGLRLEYHPELVIHHPNPMQTLDEQLQQRNFKYCRGRGYLFRKHHFPPMAVAMNLCRSLGGSLIMALRLRPYWSRYYWNAFVGKCQGFMGGKAAPPQLLTSPLSSLNTPAEVENSLAE</sequence>